<comment type="caution">
    <text evidence="3">The sequence shown here is derived from an EMBL/GenBank/DDBJ whole genome shotgun (WGS) entry which is preliminary data.</text>
</comment>
<sequence>MASDTSVPVDVAASDDTNAIQGLNAQFPLAHYETGVLTRENEKLREKVAELVETVDCYRKITDDKSLECVDLKRRLQNLEQQLAPANQASGWALGSLFLKPRDSQRPNNEEVVELRMTVVKYENAIRQLKNETHQLREKATRQAEHIRIQTSRFSRELDELRNNAFLIKAPTMSDTEIVAKWKALGFSIRQFISNYVLGSLTLPKAQQLAQAEPFRWLPKAAKTLQLHFLRHAALESLIWHFLCFQIFDLHSRFWAGEAGEVLGREYDRIRGSIVGSGQLWSSEFPTIAQFHHWRALTEHFISLPSTPDQRTLNEHRVAHSMIDILGHIITDQTIDTQSMLHDGLEIVRNAAELDKIFRTSKADFHVFITRVKLPLLSPPSFGFRFDPETMKLTENVPFVGRYRSTNQGMIVDLAISPGILKAGNSAGENYESERVLVKLHALCNLQEMLEHWGEPQEEMKDGRRQQAGRNEETVRVKEEESCTDNDVDMISFHAVPHEN</sequence>
<dbReference type="Proteomes" id="UP001628179">
    <property type="component" value="Unassembled WGS sequence"/>
</dbReference>
<keyword evidence="4" id="KW-1185">Reference proteome</keyword>
<dbReference type="GeneID" id="98180111"/>
<evidence type="ECO:0000313" key="4">
    <source>
        <dbReference type="Proteomes" id="UP001628179"/>
    </source>
</evidence>
<dbReference type="EMBL" id="BAAFSV010000005">
    <property type="protein sequence ID" value="GAB1319159.1"/>
    <property type="molecule type" value="Genomic_DNA"/>
</dbReference>
<feature type="compositionally biased region" description="Basic and acidic residues" evidence="2">
    <location>
        <begin position="455"/>
        <end position="481"/>
    </location>
</feature>
<keyword evidence="1" id="KW-0175">Coiled coil</keyword>
<evidence type="ECO:0000256" key="2">
    <source>
        <dbReference type="SAM" id="MobiDB-lite"/>
    </source>
</evidence>
<protein>
    <submittedName>
        <fullName evidence="3">Uncharacterized protein</fullName>
    </submittedName>
</protein>
<organism evidence="3 4">
    <name type="scientific">Madurella fahalii</name>
    <dbReference type="NCBI Taxonomy" id="1157608"/>
    <lineage>
        <taxon>Eukaryota</taxon>
        <taxon>Fungi</taxon>
        <taxon>Dikarya</taxon>
        <taxon>Ascomycota</taxon>
        <taxon>Pezizomycotina</taxon>
        <taxon>Sordariomycetes</taxon>
        <taxon>Sordariomycetidae</taxon>
        <taxon>Sordariales</taxon>
        <taxon>Sordariales incertae sedis</taxon>
        <taxon>Madurella</taxon>
    </lineage>
</organism>
<accession>A0ABQ0GN28</accession>
<evidence type="ECO:0000313" key="3">
    <source>
        <dbReference type="EMBL" id="GAB1319159.1"/>
    </source>
</evidence>
<feature type="coiled-coil region" evidence="1">
    <location>
        <begin position="41"/>
        <end position="146"/>
    </location>
</feature>
<gene>
    <name evidence="3" type="ORF">MFIFM68171_09369</name>
</gene>
<evidence type="ECO:0000256" key="1">
    <source>
        <dbReference type="SAM" id="Coils"/>
    </source>
</evidence>
<reference evidence="3 4" key="1">
    <citation type="submission" date="2024-09" db="EMBL/GenBank/DDBJ databases">
        <title>Itraconazole resistance in Madurella fahalii resulting from another homologue of gene encoding cytochrome P450 14-alpha sterol demethylase (CYP51).</title>
        <authorList>
            <person name="Yoshioka I."/>
            <person name="Fahal A.H."/>
            <person name="Kaneko S."/>
            <person name="Yaguchi T."/>
        </authorList>
    </citation>
    <scope>NUCLEOTIDE SEQUENCE [LARGE SCALE GENOMIC DNA]</scope>
    <source>
        <strain evidence="3 4">IFM 68171</strain>
    </source>
</reference>
<name>A0ABQ0GN28_9PEZI</name>
<feature type="region of interest" description="Disordered" evidence="2">
    <location>
        <begin position="455"/>
        <end position="483"/>
    </location>
</feature>
<proteinExistence type="predicted"/>
<dbReference type="RefSeq" id="XP_070920889.1">
    <property type="nucleotide sequence ID" value="XM_071064788.1"/>
</dbReference>